<dbReference type="Pfam" id="PF19826">
    <property type="entry name" value="DUF6307"/>
    <property type="match status" value="1"/>
</dbReference>
<name>A0A5S9RCZ6_MYCVN</name>
<gene>
    <name evidence="1" type="ORF">AELLOGFF_02362</name>
</gene>
<dbReference type="InterPro" id="IPR046274">
    <property type="entry name" value="DUF6307"/>
</dbReference>
<dbReference type="AlphaFoldDB" id="A0A5S9RCZ6"/>
<dbReference type="EMBL" id="CACSIP010000076">
    <property type="protein sequence ID" value="CAA0138144.1"/>
    <property type="molecule type" value="Genomic_DNA"/>
</dbReference>
<dbReference type="Proteomes" id="UP000430146">
    <property type="component" value="Unassembled WGS sequence"/>
</dbReference>
<accession>A0A5S9RCZ6</accession>
<proteinExistence type="predicted"/>
<organism evidence="1 2">
    <name type="scientific">Mycolicibacterium vanbaalenii</name>
    <name type="common">Mycobacterium vanbaalenii</name>
    <dbReference type="NCBI Taxonomy" id="110539"/>
    <lineage>
        <taxon>Bacteria</taxon>
        <taxon>Bacillati</taxon>
        <taxon>Actinomycetota</taxon>
        <taxon>Actinomycetes</taxon>
        <taxon>Mycobacteriales</taxon>
        <taxon>Mycobacteriaceae</taxon>
        <taxon>Mycolicibacterium</taxon>
    </lineage>
</organism>
<keyword evidence="2" id="KW-1185">Reference proteome</keyword>
<evidence type="ECO:0000313" key="2">
    <source>
        <dbReference type="Proteomes" id="UP000430146"/>
    </source>
</evidence>
<sequence length="52" mass="5834">MATPTQIRSPYDRRVELVKDTIKDHSKLGDKAAGDLAVHVLHVLNTIPEKVR</sequence>
<dbReference type="RefSeq" id="WP_200846198.1">
    <property type="nucleotide sequence ID" value="NZ_CACSIP010000076.1"/>
</dbReference>
<reference evidence="1 2" key="1">
    <citation type="submission" date="2019-11" db="EMBL/GenBank/DDBJ databases">
        <authorList>
            <person name="Holert J."/>
        </authorList>
    </citation>
    <scope>NUCLEOTIDE SEQUENCE [LARGE SCALE GENOMIC DNA]</scope>
    <source>
        <strain evidence="1">BC8_1</strain>
    </source>
</reference>
<evidence type="ECO:0000313" key="1">
    <source>
        <dbReference type="EMBL" id="CAA0138144.1"/>
    </source>
</evidence>
<protein>
    <submittedName>
        <fullName evidence="1">Uncharacterized protein</fullName>
    </submittedName>
</protein>